<comment type="caution">
    <text evidence="2">The sequence shown here is derived from an EMBL/GenBank/DDBJ whole genome shotgun (WGS) entry which is preliminary data.</text>
</comment>
<evidence type="ECO:0000313" key="2">
    <source>
        <dbReference type="EMBL" id="CAK7933015.1"/>
    </source>
</evidence>
<evidence type="ECO:0000256" key="1">
    <source>
        <dbReference type="SAM" id="MobiDB-lite"/>
    </source>
</evidence>
<reference evidence="2" key="1">
    <citation type="submission" date="2024-01" db="EMBL/GenBank/DDBJ databases">
        <authorList>
            <person name="Webb A."/>
        </authorList>
    </citation>
    <scope>NUCLEOTIDE SEQUENCE</scope>
    <source>
        <strain evidence="2">Pm1</strain>
    </source>
</reference>
<organism evidence="2 3">
    <name type="scientific">Peronospora matthiolae</name>
    <dbReference type="NCBI Taxonomy" id="2874970"/>
    <lineage>
        <taxon>Eukaryota</taxon>
        <taxon>Sar</taxon>
        <taxon>Stramenopiles</taxon>
        <taxon>Oomycota</taxon>
        <taxon>Peronosporomycetes</taxon>
        <taxon>Peronosporales</taxon>
        <taxon>Peronosporaceae</taxon>
        <taxon>Peronospora</taxon>
    </lineage>
</organism>
<gene>
    <name evidence="2" type="ORF">PM001_LOCUS18165</name>
</gene>
<dbReference type="AlphaFoldDB" id="A0AAV1UHW2"/>
<evidence type="ECO:0000313" key="3">
    <source>
        <dbReference type="Proteomes" id="UP001162060"/>
    </source>
</evidence>
<feature type="region of interest" description="Disordered" evidence="1">
    <location>
        <begin position="1"/>
        <end position="20"/>
    </location>
</feature>
<proteinExistence type="predicted"/>
<protein>
    <submittedName>
        <fullName evidence="2">Uncharacterized protein</fullName>
    </submittedName>
</protein>
<dbReference type="Proteomes" id="UP001162060">
    <property type="component" value="Unassembled WGS sequence"/>
</dbReference>
<name>A0AAV1UHW2_9STRA</name>
<sequence>MAEIRESPVNSGTHRARIPEPDAQNIVKGDFVGKLGQPSVEPSKLHVRNTDADEHYVSNYIKANFKDSPARIDRLSSYLELLSRMHKVSDWYLIKKNINIGSLVADAKFPSEKAGQLTKSQSDANVFAMSNLSPDAYDTALKRFKRDAKDDPDLAMFLSVWFHDNDKHLGTCIFSALQTPAYREKGIKLLIYMFQDLDGMHRNSDYVSELLRSKFDQYGSIFVDAIQLLYRRYHRAK</sequence>
<dbReference type="EMBL" id="CAKLBY020000193">
    <property type="protein sequence ID" value="CAK7933015.1"/>
    <property type="molecule type" value="Genomic_DNA"/>
</dbReference>
<accession>A0AAV1UHW2</accession>